<feature type="transmembrane region" description="Helical" evidence="1">
    <location>
        <begin position="16"/>
        <end position="41"/>
    </location>
</feature>
<dbReference type="AlphaFoldDB" id="A0A920C781"/>
<dbReference type="Proteomes" id="UP000676917">
    <property type="component" value="Unassembled WGS sequence"/>
</dbReference>
<reference evidence="2" key="1">
    <citation type="submission" date="2021-03" db="EMBL/GenBank/DDBJ databases">
        <title>Antimicrobial resistance genes in bacteria isolated from Japanese honey, and their potential for conferring macrolide and lincosamide resistance in the American foulbrood pathogen Paenibacillus larvae.</title>
        <authorList>
            <person name="Okamoto M."/>
            <person name="Kumagai M."/>
            <person name="Kanamori H."/>
            <person name="Takamatsu D."/>
        </authorList>
    </citation>
    <scope>NUCLEOTIDE SEQUENCE</scope>
    <source>
        <strain evidence="2">J43TS3</strain>
    </source>
</reference>
<keyword evidence="1" id="KW-0472">Membrane</keyword>
<protein>
    <submittedName>
        <fullName evidence="2">Uncharacterized protein</fullName>
    </submittedName>
</protein>
<organism evidence="2 3">
    <name type="scientific">Ornithinibacillus bavariensis</name>
    <dbReference type="NCBI Taxonomy" id="545502"/>
    <lineage>
        <taxon>Bacteria</taxon>
        <taxon>Bacillati</taxon>
        <taxon>Bacillota</taxon>
        <taxon>Bacilli</taxon>
        <taxon>Bacillales</taxon>
        <taxon>Bacillaceae</taxon>
        <taxon>Ornithinibacillus</taxon>
    </lineage>
</organism>
<evidence type="ECO:0000256" key="1">
    <source>
        <dbReference type="SAM" id="Phobius"/>
    </source>
</evidence>
<keyword evidence="1" id="KW-1133">Transmembrane helix</keyword>
<evidence type="ECO:0000313" key="3">
    <source>
        <dbReference type="Proteomes" id="UP000676917"/>
    </source>
</evidence>
<keyword evidence="1" id="KW-0812">Transmembrane</keyword>
<proteinExistence type="predicted"/>
<comment type="caution">
    <text evidence="2">The sequence shown here is derived from an EMBL/GenBank/DDBJ whole genome shotgun (WGS) entry which is preliminary data.</text>
</comment>
<keyword evidence="3" id="KW-1185">Reference proteome</keyword>
<accession>A0A920C781</accession>
<dbReference type="EMBL" id="BORP01000003">
    <property type="protein sequence ID" value="GIO27388.1"/>
    <property type="molecule type" value="Genomic_DNA"/>
</dbReference>
<gene>
    <name evidence="2" type="ORF">J43TS3_19990</name>
</gene>
<evidence type="ECO:0000313" key="2">
    <source>
        <dbReference type="EMBL" id="GIO27388.1"/>
    </source>
</evidence>
<dbReference type="RefSeq" id="WP_212920870.1">
    <property type="nucleotide sequence ID" value="NZ_BORP01000003.1"/>
</dbReference>
<feature type="transmembrane region" description="Helical" evidence="1">
    <location>
        <begin position="97"/>
        <end position="117"/>
    </location>
</feature>
<feature type="transmembrane region" description="Helical" evidence="1">
    <location>
        <begin position="53"/>
        <end position="76"/>
    </location>
</feature>
<name>A0A920C781_9BACI</name>
<sequence>MSIYFQNFKDVLKKEFMLVIMVSVLLVFTFFLWAGIPVFIIGSFVSELTSNIAIIHFCISLSVGFLFSLFFVPINLEVARNIAKIKNSSVWISFVRIEIIWIIVCSVIFAVIFNIVIQL</sequence>